<reference evidence="3 6" key="3">
    <citation type="submission" date="2020-08" db="EMBL/GenBank/DDBJ databases">
        <title>Phenotypic and transcriptomic analysis of seven clinical Stenotrophomonas maltophilia isolates identify a small set of shared and commonly regulated genes involved in biofilm lifestyle.</title>
        <authorList>
            <person name="Alio I."/>
            <person name="Gudzuhn M."/>
            <person name="Streit W."/>
        </authorList>
    </citation>
    <scope>NUCLEOTIDE SEQUENCE [LARGE SCALE GENOMIC DNA]</scope>
    <source>
        <strain evidence="3 6">UHH_SKK55</strain>
    </source>
</reference>
<dbReference type="EMBL" id="CP060025">
    <property type="protein sequence ID" value="QNG76032.1"/>
    <property type="molecule type" value="Genomic_DNA"/>
</dbReference>
<evidence type="ECO:0000313" key="4">
    <source>
        <dbReference type="Proteomes" id="UP000230167"/>
    </source>
</evidence>
<evidence type="ECO:0000313" key="5">
    <source>
        <dbReference type="Proteomes" id="UP000234414"/>
    </source>
</evidence>
<evidence type="ECO:0000313" key="1">
    <source>
        <dbReference type="EMBL" id="AUI07687.1"/>
    </source>
</evidence>
<name>A0A2J0U6V7_STEMA</name>
<evidence type="ECO:0000313" key="6">
    <source>
        <dbReference type="Proteomes" id="UP000515598"/>
    </source>
</evidence>
<protein>
    <submittedName>
        <fullName evidence="2">Uncharacterized protein</fullName>
    </submittedName>
</protein>
<dbReference type="RefSeq" id="WP_049402763.1">
    <property type="nucleotide sequence ID" value="NZ_CBCPIZ010000003.1"/>
</dbReference>
<reference evidence="1 5" key="2">
    <citation type="submission" date="2017-12" db="EMBL/GenBank/DDBJ databases">
        <title>Complete Genome Sequence of Stenotrophomonas maltophilia CSM2.</title>
        <authorList>
            <person name="Castro-Jaimes S."/>
            <person name="Lopez-Leal G."/>
            <person name="Barberena Jonas C."/>
            <person name="Bustos P."/>
            <person name="Perez-Oseguera A."/>
            <person name="Cevallos M.A."/>
        </authorList>
    </citation>
    <scope>NUCLEOTIDE SEQUENCE [LARGE SCALE GENOMIC DNA]</scope>
    <source>
        <strain evidence="1 5">CSM2</strain>
    </source>
</reference>
<dbReference type="Proteomes" id="UP000515598">
    <property type="component" value="Chromosome"/>
</dbReference>
<organism evidence="2 4">
    <name type="scientific">Stenotrophomonas maltophilia</name>
    <name type="common">Pseudomonas maltophilia</name>
    <name type="synonym">Xanthomonas maltophilia</name>
    <dbReference type="NCBI Taxonomy" id="40324"/>
    <lineage>
        <taxon>Bacteria</taxon>
        <taxon>Pseudomonadati</taxon>
        <taxon>Pseudomonadota</taxon>
        <taxon>Gammaproteobacteria</taxon>
        <taxon>Lysobacterales</taxon>
        <taxon>Lysobacteraceae</taxon>
        <taxon>Stenotrophomonas</taxon>
        <taxon>Stenotrophomonas maltophilia group</taxon>
    </lineage>
</organism>
<dbReference type="Proteomes" id="UP000234414">
    <property type="component" value="Chromosome"/>
</dbReference>
<reference evidence="2 4" key="1">
    <citation type="journal article" date="2017" name="Front. Microbiol.">
        <title>Double-Face Meets the Bacterial World: The Opportunistic Pathogen Stenotrophomonas maltophilia.</title>
        <authorList>
            <person name="Lira F."/>
            <person name="Berg G."/>
            <person name="Martinez J.L."/>
        </authorList>
    </citation>
    <scope>NUCLEOTIDE SEQUENCE [LARGE SCALE GENOMIC DNA]</scope>
    <source>
        <strain evidence="2 4">EA1</strain>
    </source>
</reference>
<gene>
    <name evidence="2" type="ORF">B9Y64_19240</name>
    <name evidence="3" type="ORF">GPNADHDJ_00198</name>
    <name evidence="1" type="ORF">SmaCSM2_11025</name>
</gene>
<proteinExistence type="predicted"/>
<dbReference type="EMBL" id="CP025298">
    <property type="protein sequence ID" value="AUI07687.1"/>
    <property type="molecule type" value="Genomic_DNA"/>
</dbReference>
<evidence type="ECO:0000313" key="2">
    <source>
        <dbReference type="EMBL" id="PJL24694.1"/>
    </source>
</evidence>
<dbReference type="EMBL" id="NEQV01000007">
    <property type="protein sequence ID" value="PJL24694.1"/>
    <property type="molecule type" value="Genomic_DNA"/>
</dbReference>
<accession>A0A2J0U6V7</accession>
<dbReference type="AlphaFoldDB" id="A0A2J0U6V7"/>
<dbReference type="Proteomes" id="UP000230167">
    <property type="component" value="Unassembled WGS sequence"/>
</dbReference>
<evidence type="ECO:0000313" key="3">
    <source>
        <dbReference type="EMBL" id="QNG76032.1"/>
    </source>
</evidence>
<sequence length="342" mass="37310">MNDLDAAARYLQGLLPDMVGELEPWPSSKTRGLPHFLATLFGLAELDLLGHRVLLATVPAQTEPLPPLRLIAQVHRLAEKAGLRVILVLSGVSPYIRSKLIESRVDFVVPGSQLFAPSFLMSLRERDSSPRVLTSAGERLSHPAQAVLIAALLRPDLEERGIPGSVPWVPLDLAREAGYSRMTASRVARELVAANLVSAQREGRETKLRFLKARRSLWAVALPRLRSPVLRTTCIGKSGLDMLLADHCRAAGETGLSVLTELAAPSRPIAAIGRDCFRRHPEPEWFPVAGEGYADVQHWAYSTRLGGAGTVVDPLSLYLSLQGQGDPRLNGALRDLLDEVFV</sequence>
<dbReference type="OrthoDB" id="8453791at2"/>